<dbReference type="GO" id="GO:0015074">
    <property type="term" value="P:DNA integration"/>
    <property type="evidence" value="ECO:0007669"/>
    <property type="project" value="InterPro"/>
</dbReference>
<dbReference type="AlphaFoldDB" id="A0A699QMI0"/>
<dbReference type="InterPro" id="IPR001584">
    <property type="entry name" value="Integrase_cat-core"/>
</dbReference>
<evidence type="ECO:0000259" key="1">
    <source>
        <dbReference type="PROSITE" id="PS50994"/>
    </source>
</evidence>
<dbReference type="PROSITE" id="PS50994">
    <property type="entry name" value="INTEGRASE"/>
    <property type="match status" value="1"/>
</dbReference>
<comment type="caution">
    <text evidence="2">The sequence shown here is derived from an EMBL/GenBank/DDBJ whole genome shotgun (WGS) entry which is preliminary data.</text>
</comment>
<sequence>DPTKHVLVDALSKFKYGKDHLCSTCESGKSKKASHLPKLVLSSHSKLELLHMDLCGPMKVAAISEKKYIHVIVDDYSRFILVYFGHSKDETPEIVKKFIAQVQLNYDAKIYKIQTNNDTEFKNATLKAHFEQL</sequence>
<evidence type="ECO:0000313" key="2">
    <source>
        <dbReference type="EMBL" id="GFC71783.1"/>
    </source>
</evidence>
<dbReference type="PANTHER" id="PTHR42648">
    <property type="entry name" value="TRANSPOSASE, PUTATIVE-RELATED"/>
    <property type="match status" value="1"/>
</dbReference>
<dbReference type="InterPro" id="IPR039537">
    <property type="entry name" value="Retrotran_Ty1/copia-like"/>
</dbReference>
<reference evidence="2" key="1">
    <citation type="journal article" date="2019" name="Sci. Rep.">
        <title>Draft genome of Tanacetum cinerariifolium, the natural source of mosquito coil.</title>
        <authorList>
            <person name="Yamashiro T."/>
            <person name="Shiraishi A."/>
            <person name="Satake H."/>
            <person name="Nakayama K."/>
        </authorList>
    </citation>
    <scope>NUCLEOTIDE SEQUENCE</scope>
</reference>
<feature type="domain" description="Integrase catalytic" evidence="1">
    <location>
        <begin position="33"/>
        <end position="133"/>
    </location>
</feature>
<dbReference type="InterPro" id="IPR012337">
    <property type="entry name" value="RNaseH-like_sf"/>
</dbReference>
<dbReference type="Gene3D" id="3.30.420.10">
    <property type="entry name" value="Ribonuclease H-like superfamily/Ribonuclease H"/>
    <property type="match status" value="1"/>
</dbReference>
<dbReference type="InterPro" id="IPR036397">
    <property type="entry name" value="RNaseH_sf"/>
</dbReference>
<dbReference type="EMBL" id="BKCJ011034881">
    <property type="protein sequence ID" value="GFC71783.1"/>
    <property type="molecule type" value="Genomic_DNA"/>
</dbReference>
<dbReference type="SUPFAM" id="SSF53098">
    <property type="entry name" value="Ribonuclease H-like"/>
    <property type="match status" value="1"/>
</dbReference>
<accession>A0A699QMI0</accession>
<gene>
    <name evidence="2" type="ORF">Tci_843753</name>
</gene>
<dbReference type="GO" id="GO:0003676">
    <property type="term" value="F:nucleic acid binding"/>
    <property type="evidence" value="ECO:0007669"/>
    <property type="project" value="InterPro"/>
</dbReference>
<feature type="non-terminal residue" evidence="2">
    <location>
        <position position="1"/>
    </location>
</feature>
<proteinExistence type="predicted"/>
<dbReference type="PANTHER" id="PTHR42648:SF21">
    <property type="entry name" value="CYSTEINE-RICH RLK (RECEPTOR-LIKE PROTEIN KINASE) 8"/>
    <property type="match status" value="1"/>
</dbReference>
<name>A0A699QMI0_TANCI</name>
<protein>
    <recommendedName>
        <fullName evidence="1">Integrase catalytic domain-containing protein</fullName>
    </recommendedName>
</protein>
<organism evidence="2">
    <name type="scientific">Tanacetum cinerariifolium</name>
    <name type="common">Dalmatian daisy</name>
    <name type="synonym">Chrysanthemum cinerariifolium</name>
    <dbReference type="NCBI Taxonomy" id="118510"/>
    <lineage>
        <taxon>Eukaryota</taxon>
        <taxon>Viridiplantae</taxon>
        <taxon>Streptophyta</taxon>
        <taxon>Embryophyta</taxon>
        <taxon>Tracheophyta</taxon>
        <taxon>Spermatophyta</taxon>
        <taxon>Magnoliopsida</taxon>
        <taxon>eudicotyledons</taxon>
        <taxon>Gunneridae</taxon>
        <taxon>Pentapetalae</taxon>
        <taxon>asterids</taxon>
        <taxon>campanulids</taxon>
        <taxon>Asterales</taxon>
        <taxon>Asteraceae</taxon>
        <taxon>Asteroideae</taxon>
        <taxon>Anthemideae</taxon>
        <taxon>Anthemidinae</taxon>
        <taxon>Tanacetum</taxon>
    </lineage>
</organism>
<feature type="non-terminal residue" evidence="2">
    <location>
        <position position="133"/>
    </location>
</feature>